<keyword evidence="3" id="KW-1185">Reference proteome</keyword>
<dbReference type="KEGG" id="hyh:D3Y59_01855"/>
<feature type="domain" description="DUF4296" evidence="1">
    <location>
        <begin position="20"/>
        <end position="104"/>
    </location>
</feature>
<organism evidence="2 3">
    <name type="scientific">Hymenobacter oligotrophus</name>
    <dbReference type="NCBI Taxonomy" id="2319843"/>
    <lineage>
        <taxon>Bacteria</taxon>
        <taxon>Pseudomonadati</taxon>
        <taxon>Bacteroidota</taxon>
        <taxon>Cytophagia</taxon>
        <taxon>Cytophagales</taxon>
        <taxon>Hymenobacteraceae</taxon>
        <taxon>Hymenobacter</taxon>
    </lineage>
</organism>
<dbReference type="EMBL" id="CP032317">
    <property type="protein sequence ID" value="AYA35903.1"/>
    <property type="molecule type" value="Genomic_DNA"/>
</dbReference>
<protein>
    <submittedName>
        <fullName evidence="2">DUF4296 domain-containing protein</fullName>
    </submittedName>
</protein>
<name>A0A3B7QXD7_9BACT</name>
<dbReference type="OrthoDB" id="981921at2"/>
<gene>
    <name evidence="2" type="ORF">D3Y59_01855</name>
</gene>
<dbReference type="Pfam" id="PF14129">
    <property type="entry name" value="DUF4296"/>
    <property type="match status" value="1"/>
</dbReference>
<sequence>MLLNTLLFSQCDRPEEPGRPAQLLPRDRMVRILVDLHLTEARVENAGTSPDTARAMFNRESVALYRRHNTTEAVFRQSMQYYAVHGKDLDEIYGVVIDSINAREVKLPTQQPIHK</sequence>
<dbReference type="InterPro" id="IPR025381">
    <property type="entry name" value="DUF4296"/>
</dbReference>
<dbReference type="Proteomes" id="UP000262802">
    <property type="component" value="Chromosome"/>
</dbReference>
<reference evidence="2 3" key="1">
    <citation type="submission" date="2018-09" db="EMBL/GenBank/DDBJ databases">
        <title>Hymenobacter medium sp. nov., isolated from R2A medium.</title>
        <authorList>
            <person name="Yingchao G."/>
        </authorList>
    </citation>
    <scope>NUCLEOTIDE SEQUENCE [LARGE SCALE GENOMIC DNA]</scope>
    <source>
        <strain evidence="3">sh-6</strain>
    </source>
</reference>
<dbReference type="AlphaFoldDB" id="A0A3B7QXD7"/>
<proteinExistence type="predicted"/>
<evidence type="ECO:0000259" key="1">
    <source>
        <dbReference type="Pfam" id="PF14129"/>
    </source>
</evidence>
<evidence type="ECO:0000313" key="2">
    <source>
        <dbReference type="EMBL" id="AYA35903.1"/>
    </source>
</evidence>
<evidence type="ECO:0000313" key="3">
    <source>
        <dbReference type="Proteomes" id="UP000262802"/>
    </source>
</evidence>
<accession>A0A3B7QXD7</accession>